<reference evidence="2" key="1">
    <citation type="submission" date="2023-04" db="EMBL/GenBank/DDBJ databases">
        <title>Phytophthora fragariaefolia NBRC 109709.</title>
        <authorList>
            <person name="Ichikawa N."/>
            <person name="Sato H."/>
            <person name="Tonouchi N."/>
        </authorList>
    </citation>
    <scope>NUCLEOTIDE SEQUENCE</scope>
    <source>
        <strain evidence="2">NBRC 109709</strain>
    </source>
</reference>
<evidence type="ECO:0000313" key="2">
    <source>
        <dbReference type="EMBL" id="GMF26547.1"/>
    </source>
</evidence>
<comment type="caution">
    <text evidence="2">The sequence shown here is derived from an EMBL/GenBank/DDBJ whole genome shotgun (WGS) entry which is preliminary data.</text>
</comment>
<organism evidence="2 3">
    <name type="scientific">Phytophthora fragariaefolia</name>
    <dbReference type="NCBI Taxonomy" id="1490495"/>
    <lineage>
        <taxon>Eukaryota</taxon>
        <taxon>Sar</taxon>
        <taxon>Stramenopiles</taxon>
        <taxon>Oomycota</taxon>
        <taxon>Peronosporomycetes</taxon>
        <taxon>Peronosporales</taxon>
        <taxon>Peronosporaceae</taxon>
        <taxon>Phytophthora</taxon>
    </lineage>
</organism>
<sequence length="162" mass="16922">MQDYALFTDVSGLSGVGVCPDTSRTTMSDDVWAELITSKPKHEKRLEEFRQSGFAHRIICSELAGMVVEKPSVFDAMLMRSLVPGDARATGESASDIAAYASTLGATVGHSTTPTLCARPEARSGTGSGGSIADVASPPSAATRVQRATETVVACRIGSRQA</sequence>
<evidence type="ECO:0000313" key="3">
    <source>
        <dbReference type="Proteomes" id="UP001165121"/>
    </source>
</evidence>
<feature type="region of interest" description="Disordered" evidence="1">
    <location>
        <begin position="115"/>
        <end position="143"/>
    </location>
</feature>
<proteinExistence type="predicted"/>
<protein>
    <submittedName>
        <fullName evidence="2">Unnamed protein product</fullName>
    </submittedName>
</protein>
<keyword evidence="3" id="KW-1185">Reference proteome</keyword>
<gene>
    <name evidence="2" type="ORF">Pfra01_000505100</name>
</gene>
<dbReference type="Proteomes" id="UP001165121">
    <property type="component" value="Unassembled WGS sequence"/>
</dbReference>
<evidence type="ECO:0000256" key="1">
    <source>
        <dbReference type="SAM" id="MobiDB-lite"/>
    </source>
</evidence>
<dbReference type="AlphaFoldDB" id="A0A9W6U7C1"/>
<dbReference type="OrthoDB" id="128993at2759"/>
<dbReference type="EMBL" id="BSXT01000402">
    <property type="protein sequence ID" value="GMF26547.1"/>
    <property type="molecule type" value="Genomic_DNA"/>
</dbReference>
<name>A0A9W6U7C1_9STRA</name>
<accession>A0A9W6U7C1</accession>